<organism evidence="1 2">
    <name type="scientific">Aureibacter tunicatorum</name>
    <dbReference type="NCBI Taxonomy" id="866807"/>
    <lineage>
        <taxon>Bacteria</taxon>
        <taxon>Pseudomonadati</taxon>
        <taxon>Bacteroidota</taxon>
        <taxon>Cytophagia</taxon>
        <taxon>Cytophagales</taxon>
        <taxon>Persicobacteraceae</taxon>
        <taxon>Aureibacter</taxon>
    </lineage>
</organism>
<dbReference type="RefSeq" id="WP_309938315.1">
    <property type="nucleotide sequence ID" value="NZ_AP025305.1"/>
</dbReference>
<accession>A0AAE4BSF8</accession>
<proteinExistence type="predicted"/>
<dbReference type="Proteomes" id="UP001185092">
    <property type="component" value="Unassembled WGS sequence"/>
</dbReference>
<evidence type="ECO:0008006" key="3">
    <source>
        <dbReference type="Google" id="ProtNLM"/>
    </source>
</evidence>
<reference evidence="1" key="1">
    <citation type="submission" date="2023-07" db="EMBL/GenBank/DDBJ databases">
        <title>Genomic Encyclopedia of Type Strains, Phase IV (KMG-IV): sequencing the most valuable type-strain genomes for metagenomic binning, comparative biology and taxonomic classification.</title>
        <authorList>
            <person name="Goeker M."/>
        </authorList>
    </citation>
    <scope>NUCLEOTIDE SEQUENCE</scope>
    <source>
        <strain evidence="1">DSM 26174</strain>
    </source>
</reference>
<evidence type="ECO:0000313" key="2">
    <source>
        <dbReference type="Proteomes" id="UP001185092"/>
    </source>
</evidence>
<dbReference type="EMBL" id="JAVDQD010000002">
    <property type="protein sequence ID" value="MDR6238810.1"/>
    <property type="molecule type" value="Genomic_DNA"/>
</dbReference>
<comment type="caution">
    <text evidence="1">The sequence shown here is derived from an EMBL/GenBank/DDBJ whole genome shotgun (WGS) entry which is preliminary data.</text>
</comment>
<gene>
    <name evidence="1" type="ORF">HNQ88_001847</name>
</gene>
<dbReference type="AlphaFoldDB" id="A0AAE4BSF8"/>
<protein>
    <recommendedName>
        <fullName evidence="3">Lipoprotein</fullName>
    </recommendedName>
</protein>
<dbReference type="PROSITE" id="PS51257">
    <property type="entry name" value="PROKAR_LIPOPROTEIN"/>
    <property type="match status" value="1"/>
</dbReference>
<evidence type="ECO:0000313" key="1">
    <source>
        <dbReference type="EMBL" id="MDR6238810.1"/>
    </source>
</evidence>
<keyword evidence="2" id="KW-1185">Reference proteome</keyword>
<sequence length="191" mass="22234">MRSGILILLFFTIISCSSNEENSPKSLLQSFQKHPKLAQSFEELHRINRSYIEENYQHDFCDGKFDYLVDLGKYSNLHLITYHKNYCCLCIKDVDRFKILINKDGKYLSGNKLIDDNNEIAIQISGYLNLKLGGYTAIEIYYDKACSERSLTDVLEQIEKGYQNYLNDRINSTNSSLKELLETEPLRLSIY</sequence>
<name>A0AAE4BSF8_9BACT</name>